<gene>
    <name evidence="1" type="primary">mazF</name>
    <name evidence="1" type="ORF">HC248_00377</name>
</gene>
<evidence type="ECO:0000313" key="2">
    <source>
        <dbReference type="Proteomes" id="UP000502041"/>
    </source>
</evidence>
<dbReference type="Gene3D" id="2.30.30.110">
    <property type="match status" value="1"/>
</dbReference>
<dbReference type="EMBL" id="CP051461">
    <property type="protein sequence ID" value="QJC55114.1"/>
    <property type="molecule type" value="Genomic_DNA"/>
</dbReference>
<dbReference type="GO" id="GO:0006402">
    <property type="term" value="P:mRNA catabolic process"/>
    <property type="evidence" value="ECO:0007669"/>
    <property type="project" value="TreeGrafter"/>
</dbReference>
<dbReference type="PANTHER" id="PTHR33988">
    <property type="entry name" value="ENDORIBONUCLEASE MAZF-RELATED"/>
    <property type="match status" value="1"/>
</dbReference>
<dbReference type="NCBIfam" id="NF007386">
    <property type="entry name" value="PRK09907.1"/>
    <property type="match status" value="1"/>
</dbReference>
<reference evidence="1 2" key="1">
    <citation type="submission" date="2020-04" db="EMBL/GenBank/DDBJ databases">
        <title>Complete genome of a Psychrophilic, Marine, Gas Vacuolate Bacterium Polaromonas vacuolata KCTC 22033T.</title>
        <authorList>
            <person name="Hwang K."/>
            <person name="Kim K.M."/>
        </authorList>
    </citation>
    <scope>NUCLEOTIDE SEQUENCE [LARGE SCALE GENOMIC DNA]</scope>
    <source>
        <strain evidence="1 2">KCTC 22033</strain>
    </source>
</reference>
<sequence>MATRSYVPDAGDIVLLEFDPQAGHEQAGHRPALVVSPASYNAKTGLMVCCPMSTRIKGHPFEVLVELDAVTSAVLSDQVKSLDWKVRQAKKKATVPAAVMLHVRAKIKALLAIA</sequence>
<dbReference type="GO" id="GO:0003677">
    <property type="term" value="F:DNA binding"/>
    <property type="evidence" value="ECO:0007669"/>
    <property type="project" value="InterPro"/>
</dbReference>
<keyword evidence="1" id="KW-0378">Hydrolase</keyword>
<dbReference type="Proteomes" id="UP000502041">
    <property type="component" value="Chromosome"/>
</dbReference>
<accession>A0A6H2H688</accession>
<organism evidence="1 2">
    <name type="scientific">Polaromonas vacuolata</name>
    <dbReference type="NCBI Taxonomy" id="37448"/>
    <lineage>
        <taxon>Bacteria</taxon>
        <taxon>Pseudomonadati</taxon>
        <taxon>Pseudomonadota</taxon>
        <taxon>Betaproteobacteria</taxon>
        <taxon>Burkholderiales</taxon>
        <taxon>Comamonadaceae</taxon>
        <taxon>Polaromonas</taxon>
    </lineage>
</organism>
<dbReference type="RefSeq" id="WP_168921029.1">
    <property type="nucleotide sequence ID" value="NZ_CP051461.1"/>
</dbReference>
<name>A0A6H2H688_9BURK</name>
<evidence type="ECO:0000313" key="1">
    <source>
        <dbReference type="EMBL" id="QJC55114.1"/>
    </source>
</evidence>
<dbReference type="GO" id="GO:0004521">
    <property type="term" value="F:RNA endonuclease activity"/>
    <property type="evidence" value="ECO:0007669"/>
    <property type="project" value="TreeGrafter"/>
</dbReference>
<dbReference type="KEGG" id="pvac:HC248_00377"/>
<dbReference type="GO" id="GO:0016075">
    <property type="term" value="P:rRNA catabolic process"/>
    <property type="evidence" value="ECO:0007669"/>
    <property type="project" value="TreeGrafter"/>
</dbReference>
<dbReference type="EC" id="3.1.27.-" evidence="1"/>
<proteinExistence type="predicted"/>
<dbReference type="SUPFAM" id="SSF50118">
    <property type="entry name" value="Cell growth inhibitor/plasmid maintenance toxic component"/>
    <property type="match status" value="1"/>
</dbReference>
<dbReference type="InterPro" id="IPR011067">
    <property type="entry name" value="Plasmid_toxin/cell-grow_inhib"/>
</dbReference>
<keyword evidence="2" id="KW-1185">Reference proteome</keyword>
<dbReference type="AlphaFoldDB" id="A0A6H2H688"/>
<dbReference type="InterPro" id="IPR003477">
    <property type="entry name" value="PemK-like"/>
</dbReference>
<protein>
    <submittedName>
        <fullName evidence="1">Endoribonuclease toxin MazF</fullName>
        <ecNumber evidence="1">3.1.27.-</ecNumber>
    </submittedName>
</protein>
<dbReference type="GO" id="GO:0016787">
    <property type="term" value="F:hydrolase activity"/>
    <property type="evidence" value="ECO:0007669"/>
    <property type="project" value="UniProtKB-KW"/>
</dbReference>
<dbReference type="Pfam" id="PF02452">
    <property type="entry name" value="PemK_toxin"/>
    <property type="match status" value="1"/>
</dbReference>
<dbReference type="PANTHER" id="PTHR33988:SF3">
    <property type="entry name" value="ENDORIBONUCLEASE TOXIN CHPB-RELATED"/>
    <property type="match status" value="1"/>
</dbReference>